<comment type="caution">
    <text evidence="1">The sequence shown here is derived from an EMBL/GenBank/DDBJ whole genome shotgun (WGS) entry which is preliminary data.</text>
</comment>
<name>A0AAD3CYA3_9STRA</name>
<dbReference type="InterPro" id="IPR052050">
    <property type="entry name" value="SecEffector_AnkRepeat"/>
</dbReference>
<protein>
    <recommendedName>
        <fullName evidence="3">Ankyrin repeat-containing domain</fullName>
    </recommendedName>
</protein>
<dbReference type="Gene3D" id="1.25.40.20">
    <property type="entry name" value="Ankyrin repeat-containing domain"/>
    <property type="match status" value="1"/>
</dbReference>
<evidence type="ECO:0000313" key="1">
    <source>
        <dbReference type="EMBL" id="GFH53376.1"/>
    </source>
</evidence>
<proteinExistence type="predicted"/>
<dbReference type="PANTHER" id="PTHR46586">
    <property type="entry name" value="ANKYRIN REPEAT-CONTAINING PROTEIN"/>
    <property type="match status" value="1"/>
</dbReference>
<organism evidence="1 2">
    <name type="scientific">Chaetoceros tenuissimus</name>
    <dbReference type="NCBI Taxonomy" id="426638"/>
    <lineage>
        <taxon>Eukaryota</taxon>
        <taxon>Sar</taxon>
        <taxon>Stramenopiles</taxon>
        <taxon>Ochrophyta</taxon>
        <taxon>Bacillariophyta</taxon>
        <taxon>Coscinodiscophyceae</taxon>
        <taxon>Chaetocerotophycidae</taxon>
        <taxon>Chaetocerotales</taxon>
        <taxon>Chaetocerotaceae</taxon>
        <taxon>Chaetoceros</taxon>
    </lineage>
</organism>
<evidence type="ECO:0000313" key="2">
    <source>
        <dbReference type="Proteomes" id="UP001054902"/>
    </source>
</evidence>
<evidence type="ECO:0008006" key="3">
    <source>
        <dbReference type="Google" id="ProtNLM"/>
    </source>
</evidence>
<dbReference type="Proteomes" id="UP001054902">
    <property type="component" value="Unassembled WGS sequence"/>
</dbReference>
<dbReference type="SUPFAM" id="SSF48403">
    <property type="entry name" value="Ankyrin repeat"/>
    <property type="match status" value="1"/>
</dbReference>
<keyword evidence="2" id="KW-1185">Reference proteome</keyword>
<sequence>MLWDAKFRLNASNAVRFIERDLELPSRLDGPDALYEEICMIAALEGRKDIVTMGKTFGVNLAARINDEVMGEIAAKGDLEMVQLLLGLEMILNCFPAIIGSVIDNSAQHGHINILKWLFNDISNGKRRDSIVKRKSESMFLAASESGHLDIIKWGKDIAKLESYEFCKYGAFCNALKGGHISLVRWYRGQDVPFDEYTLPLAAESRKIALLEYLLEYECPNDNPLTCASVFSSESEKYQESLHVLQWLREQHNTPWDESTCYKAAETGNIDALKWARENGCPWDEGTLCAAAKMGHFHIVNYCLENGCPVADGHVYNKALSNLDIPDALKMIKLLWTFDVPLNGQVCAGAAGYAHIEALKWLRSVACPWDLLQRRTLRLYACAVRCEEPIEILKILKEHNHKSWTVSTVQFCIDNNCPVNDDDSLYACAVRCEEPIEILKILKEHNHKSWTADTSAVAAEVNNIRVLQWLKYNGCAWNEWVCHEAV</sequence>
<gene>
    <name evidence="1" type="ORF">CTEN210_09852</name>
</gene>
<dbReference type="EMBL" id="BLLK01000047">
    <property type="protein sequence ID" value="GFH53376.1"/>
    <property type="molecule type" value="Genomic_DNA"/>
</dbReference>
<accession>A0AAD3CYA3</accession>
<dbReference type="PANTHER" id="PTHR46586:SF3">
    <property type="entry name" value="ANKYRIN REPEAT-CONTAINING PROTEIN"/>
    <property type="match status" value="1"/>
</dbReference>
<reference evidence="1 2" key="1">
    <citation type="journal article" date="2021" name="Sci. Rep.">
        <title>The genome of the diatom Chaetoceros tenuissimus carries an ancient integrated fragment of an extant virus.</title>
        <authorList>
            <person name="Hongo Y."/>
            <person name="Kimura K."/>
            <person name="Takaki Y."/>
            <person name="Yoshida Y."/>
            <person name="Baba S."/>
            <person name="Kobayashi G."/>
            <person name="Nagasaki K."/>
            <person name="Hano T."/>
            <person name="Tomaru Y."/>
        </authorList>
    </citation>
    <scope>NUCLEOTIDE SEQUENCE [LARGE SCALE GENOMIC DNA]</scope>
    <source>
        <strain evidence="1 2">NIES-3715</strain>
    </source>
</reference>
<dbReference type="InterPro" id="IPR036770">
    <property type="entry name" value="Ankyrin_rpt-contain_sf"/>
</dbReference>
<dbReference type="AlphaFoldDB" id="A0AAD3CYA3"/>